<protein>
    <submittedName>
        <fullName evidence="3">Os02g0170900 protein</fullName>
    </submittedName>
</protein>
<sequence length="74" mass="7809">CIPNGNTRLSLSLSLSLSPLLPFPLSLSSIPHSTNARTNPPFPPKTKSPVDARGIQSSESSPNPARRSTDTIAN</sequence>
<dbReference type="ExpressionAtlas" id="A0A0N7KES1">
    <property type="expression patterns" value="baseline and differential"/>
</dbReference>
<dbReference type="Gramene" id="Os02t0170900-01">
    <property type="protein sequence ID" value="Os02t0170900-01"/>
    <property type="gene ID" value="Os02g0170900"/>
</dbReference>
<feature type="chain" id="PRO_5006014738" evidence="2">
    <location>
        <begin position="37"/>
        <end position="74"/>
    </location>
</feature>
<evidence type="ECO:0000313" key="4">
    <source>
        <dbReference type="Proteomes" id="UP000059680"/>
    </source>
</evidence>
<gene>
    <name evidence="3" type="ordered locus">Os02g0170900</name>
    <name evidence="3" type="ORF">OSNPB_020170900</name>
</gene>
<dbReference type="AlphaFoldDB" id="A0A0N7KES1"/>
<dbReference type="PaxDb" id="39947-A0A0N7KES1"/>
<organism evidence="3 4">
    <name type="scientific">Oryza sativa subsp. japonica</name>
    <name type="common">Rice</name>
    <dbReference type="NCBI Taxonomy" id="39947"/>
    <lineage>
        <taxon>Eukaryota</taxon>
        <taxon>Viridiplantae</taxon>
        <taxon>Streptophyta</taxon>
        <taxon>Embryophyta</taxon>
        <taxon>Tracheophyta</taxon>
        <taxon>Spermatophyta</taxon>
        <taxon>Magnoliopsida</taxon>
        <taxon>Liliopsida</taxon>
        <taxon>Poales</taxon>
        <taxon>Poaceae</taxon>
        <taxon>BOP clade</taxon>
        <taxon>Oryzoideae</taxon>
        <taxon>Oryzeae</taxon>
        <taxon>Oryzinae</taxon>
        <taxon>Oryza</taxon>
        <taxon>Oryza sativa</taxon>
    </lineage>
</organism>
<evidence type="ECO:0000313" key="3">
    <source>
        <dbReference type="EMBL" id="BAS77201.1"/>
    </source>
</evidence>
<feature type="non-terminal residue" evidence="3">
    <location>
        <position position="74"/>
    </location>
</feature>
<keyword evidence="4" id="KW-1185">Reference proteome</keyword>
<feature type="region of interest" description="Disordered" evidence="1">
    <location>
        <begin position="28"/>
        <end position="74"/>
    </location>
</feature>
<reference evidence="3 4" key="3">
    <citation type="journal article" date="2013" name="Rice">
        <title>Improvement of the Oryza sativa Nipponbare reference genome using next generation sequence and optical map data.</title>
        <authorList>
            <person name="Kawahara Y."/>
            <person name="de la Bastide M."/>
            <person name="Hamilton J.P."/>
            <person name="Kanamori H."/>
            <person name="McCombie W.R."/>
            <person name="Ouyang S."/>
            <person name="Schwartz D.C."/>
            <person name="Tanaka T."/>
            <person name="Wu J."/>
            <person name="Zhou S."/>
            <person name="Childs K.L."/>
            <person name="Davidson R.M."/>
            <person name="Lin H."/>
            <person name="Quesada-Ocampo L."/>
            <person name="Vaillancourt B."/>
            <person name="Sakai H."/>
            <person name="Lee S.S."/>
            <person name="Kim J."/>
            <person name="Numa H."/>
            <person name="Itoh T."/>
            <person name="Buell C.R."/>
            <person name="Matsumoto T."/>
        </authorList>
    </citation>
    <scope>NUCLEOTIDE SEQUENCE [LARGE SCALE GENOMIC DNA]</scope>
    <source>
        <strain evidence="4">cv. Nipponbare</strain>
    </source>
</reference>
<dbReference type="InParanoid" id="A0A0N7KES1"/>
<feature type="signal peptide" evidence="2">
    <location>
        <begin position="1"/>
        <end position="36"/>
    </location>
</feature>
<accession>A0A0N7KES1</accession>
<reference evidence="3 4" key="2">
    <citation type="journal article" date="2013" name="Plant Cell Physiol.">
        <title>Rice Annotation Project Database (RAP-DB): an integrative and interactive database for rice genomics.</title>
        <authorList>
            <person name="Sakai H."/>
            <person name="Lee S.S."/>
            <person name="Tanaka T."/>
            <person name="Numa H."/>
            <person name="Kim J."/>
            <person name="Kawahara Y."/>
            <person name="Wakimoto H."/>
            <person name="Yang C.C."/>
            <person name="Iwamoto M."/>
            <person name="Abe T."/>
            <person name="Yamada Y."/>
            <person name="Muto A."/>
            <person name="Inokuchi H."/>
            <person name="Ikemura T."/>
            <person name="Matsumoto T."/>
            <person name="Sasaki T."/>
            <person name="Itoh T."/>
        </authorList>
    </citation>
    <scope>NUCLEOTIDE SEQUENCE [LARGE SCALE GENOMIC DNA]</scope>
    <source>
        <strain evidence="4">cv. Nipponbare</strain>
    </source>
</reference>
<dbReference type="EMBL" id="AP014958">
    <property type="protein sequence ID" value="BAS77201.1"/>
    <property type="molecule type" value="Genomic_DNA"/>
</dbReference>
<evidence type="ECO:0000256" key="1">
    <source>
        <dbReference type="SAM" id="MobiDB-lite"/>
    </source>
</evidence>
<evidence type="ECO:0000256" key="2">
    <source>
        <dbReference type="SAM" id="SignalP"/>
    </source>
</evidence>
<proteinExistence type="predicted"/>
<keyword evidence="2" id="KW-0732">Signal</keyword>
<dbReference type="Proteomes" id="UP000059680">
    <property type="component" value="Chromosome 2"/>
</dbReference>
<name>A0A0N7KES1_ORYSJ</name>
<reference evidence="4" key="1">
    <citation type="journal article" date="2005" name="Nature">
        <title>The map-based sequence of the rice genome.</title>
        <authorList>
            <consortium name="International rice genome sequencing project (IRGSP)"/>
            <person name="Matsumoto T."/>
            <person name="Wu J."/>
            <person name="Kanamori H."/>
            <person name="Katayose Y."/>
            <person name="Fujisawa M."/>
            <person name="Namiki N."/>
            <person name="Mizuno H."/>
            <person name="Yamamoto K."/>
            <person name="Antonio B.A."/>
            <person name="Baba T."/>
            <person name="Sakata K."/>
            <person name="Nagamura Y."/>
            <person name="Aoki H."/>
            <person name="Arikawa K."/>
            <person name="Arita K."/>
            <person name="Bito T."/>
            <person name="Chiden Y."/>
            <person name="Fujitsuka N."/>
            <person name="Fukunaka R."/>
            <person name="Hamada M."/>
            <person name="Harada C."/>
            <person name="Hayashi A."/>
            <person name="Hijishita S."/>
            <person name="Honda M."/>
            <person name="Hosokawa S."/>
            <person name="Ichikawa Y."/>
            <person name="Idonuma A."/>
            <person name="Iijima M."/>
            <person name="Ikeda M."/>
            <person name="Ikeno M."/>
            <person name="Ito K."/>
            <person name="Ito S."/>
            <person name="Ito T."/>
            <person name="Ito Y."/>
            <person name="Ito Y."/>
            <person name="Iwabuchi A."/>
            <person name="Kamiya K."/>
            <person name="Karasawa W."/>
            <person name="Kurita K."/>
            <person name="Katagiri S."/>
            <person name="Kikuta A."/>
            <person name="Kobayashi H."/>
            <person name="Kobayashi N."/>
            <person name="Machita K."/>
            <person name="Maehara T."/>
            <person name="Masukawa M."/>
            <person name="Mizubayashi T."/>
            <person name="Mukai Y."/>
            <person name="Nagasaki H."/>
            <person name="Nagata Y."/>
            <person name="Naito S."/>
            <person name="Nakashima M."/>
            <person name="Nakama Y."/>
            <person name="Nakamichi Y."/>
            <person name="Nakamura M."/>
            <person name="Meguro A."/>
            <person name="Negishi M."/>
            <person name="Ohta I."/>
            <person name="Ohta T."/>
            <person name="Okamoto M."/>
            <person name="Ono N."/>
            <person name="Saji S."/>
            <person name="Sakaguchi M."/>
            <person name="Sakai K."/>
            <person name="Shibata M."/>
            <person name="Shimokawa T."/>
            <person name="Song J."/>
            <person name="Takazaki Y."/>
            <person name="Terasawa K."/>
            <person name="Tsugane M."/>
            <person name="Tsuji K."/>
            <person name="Ueda S."/>
            <person name="Waki K."/>
            <person name="Yamagata H."/>
            <person name="Yamamoto M."/>
            <person name="Yamamoto S."/>
            <person name="Yamane H."/>
            <person name="Yoshiki S."/>
            <person name="Yoshihara R."/>
            <person name="Yukawa K."/>
            <person name="Zhong H."/>
            <person name="Yano M."/>
            <person name="Yuan Q."/>
            <person name="Ouyang S."/>
            <person name="Liu J."/>
            <person name="Jones K.M."/>
            <person name="Gansberger K."/>
            <person name="Moffat K."/>
            <person name="Hill J."/>
            <person name="Bera J."/>
            <person name="Fadrosh D."/>
            <person name="Jin S."/>
            <person name="Johri S."/>
            <person name="Kim M."/>
            <person name="Overton L."/>
            <person name="Reardon M."/>
            <person name="Tsitrin T."/>
            <person name="Vuong H."/>
            <person name="Weaver B."/>
            <person name="Ciecko A."/>
            <person name="Tallon L."/>
            <person name="Jackson J."/>
            <person name="Pai G."/>
            <person name="Aken S.V."/>
            <person name="Utterback T."/>
            <person name="Reidmuller S."/>
            <person name="Feldblyum T."/>
            <person name="Hsiao J."/>
            <person name="Zismann V."/>
            <person name="Iobst S."/>
            <person name="de Vazeille A.R."/>
            <person name="Buell C.R."/>
            <person name="Ying K."/>
            <person name="Li Y."/>
            <person name="Lu T."/>
            <person name="Huang Y."/>
            <person name="Zhao Q."/>
            <person name="Feng Q."/>
            <person name="Zhang L."/>
            <person name="Zhu J."/>
            <person name="Weng Q."/>
            <person name="Mu J."/>
            <person name="Lu Y."/>
            <person name="Fan D."/>
            <person name="Liu Y."/>
            <person name="Guan J."/>
            <person name="Zhang Y."/>
            <person name="Yu S."/>
            <person name="Liu X."/>
            <person name="Zhang Y."/>
            <person name="Hong G."/>
            <person name="Han B."/>
            <person name="Choisne N."/>
            <person name="Demange N."/>
            <person name="Orjeda G."/>
            <person name="Samain S."/>
            <person name="Cattolico L."/>
            <person name="Pelletier E."/>
            <person name="Couloux A."/>
            <person name="Segurens B."/>
            <person name="Wincker P."/>
            <person name="D'Hont A."/>
            <person name="Scarpelli C."/>
            <person name="Weissenbach J."/>
            <person name="Salanoubat M."/>
            <person name="Quetier F."/>
            <person name="Yu Y."/>
            <person name="Kim H.R."/>
            <person name="Rambo T."/>
            <person name="Currie J."/>
            <person name="Collura K."/>
            <person name="Luo M."/>
            <person name="Yang T."/>
            <person name="Ammiraju J.S.S."/>
            <person name="Engler F."/>
            <person name="Soderlund C."/>
            <person name="Wing R.A."/>
            <person name="Palmer L.E."/>
            <person name="de la Bastide M."/>
            <person name="Spiegel L."/>
            <person name="Nascimento L."/>
            <person name="Zutavern T."/>
            <person name="O'Shaughnessy A."/>
            <person name="Dike S."/>
            <person name="Dedhia N."/>
            <person name="Preston R."/>
            <person name="Balija V."/>
            <person name="McCombie W.R."/>
            <person name="Chow T."/>
            <person name="Chen H."/>
            <person name="Chung M."/>
            <person name="Chen C."/>
            <person name="Shaw J."/>
            <person name="Wu H."/>
            <person name="Hsiao K."/>
            <person name="Chao Y."/>
            <person name="Chu M."/>
            <person name="Cheng C."/>
            <person name="Hour A."/>
            <person name="Lee P."/>
            <person name="Lin S."/>
            <person name="Lin Y."/>
            <person name="Liou J."/>
            <person name="Liu S."/>
            <person name="Hsing Y."/>
            <person name="Raghuvanshi S."/>
            <person name="Mohanty A."/>
            <person name="Bharti A.K."/>
            <person name="Gaur A."/>
            <person name="Gupta V."/>
            <person name="Kumar D."/>
            <person name="Ravi V."/>
            <person name="Vij S."/>
            <person name="Kapur A."/>
            <person name="Khurana P."/>
            <person name="Khurana P."/>
            <person name="Khurana J.P."/>
            <person name="Tyagi A.K."/>
            <person name="Gaikwad K."/>
            <person name="Singh A."/>
            <person name="Dalal V."/>
            <person name="Srivastava S."/>
            <person name="Dixit A."/>
            <person name="Pal A.K."/>
            <person name="Ghazi I.A."/>
            <person name="Yadav M."/>
            <person name="Pandit A."/>
            <person name="Bhargava A."/>
            <person name="Sureshbabu K."/>
            <person name="Batra K."/>
            <person name="Sharma T.R."/>
            <person name="Mohapatra T."/>
            <person name="Singh N.K."/>
            <person name="Messing J."/>
            <person name="Nelson A.B."/>
            <person name="Fuks G."/>
            <person name="Kavchok S."/>
            <person name="Keizer G."/>
            <person name="Linton E."/>
            <person name="Llaca V."/>
            <person name="Song R."/>
            <person name="Tanyolac B."/>
            <person name="Young S."/>
            <person name="Ho-Il K."/>
            <person name="Hahn J.H."/>
            <person name="Sangsakoo G."/>
            <person name="Vanavichit A."/>
            <person name="de Mattos Luiz.A.T."/>
            <person name="Zimmer P.D."/>
            <person name="Malone G."/>
            <person name="Dellagostin O."/>
            <person name="de Oliveira A.C."/>
            <person name="Bevan M."/>
            <person name="Bancroft I."/>
            <person name="Minx P."/>
            <person name="Cordum H."/>
            <person name="Wilson R."/>
            <person name="Cheng Z."/>
            <person name="Jin W."/>
            <person name="Jiang J."/>
            <person name="Leong S.A."/>
            <person name="Iwama H."/>
            <person name="Gojobori T."/>
            <person name="Itoh T."/>
            <person name="Niimura Y."/>
            <person name="Fujii Y."/>
            <person name="Habara T."/>
            <person name="Sakai H."/>
            <person name="Sato Y."/>
            <person name="Wilson G."/>
            <person name="Kumar K."/>
            <person name="McCouch S."/>
            <person name="Juretic N."/>
            <person name="Hoen D."/>
            <person name="Wright S."/>
            <person name="Bruskiewich R."/>
            <person name="Bureau T."/>
            <person name="Miyao A."/>
            <person name="Hirochika H."/>
            <person name="Nishikawa T."/>
            <person name="Kadowaki K."/>
            <person name="Sugiura M."/>
            <person name="Burr B."/>
            <person name="Sasaki T."/>
        </authorList>
    </citation>
    <scope>NUCLEOTIDE SEQUENCE [LARGE SCALE GENOMIC DNA]</scope>
    <source>
        <strain evidence="4">cv. Nipponbare</strain>
    </source>
</reference>